<protein>
    <submittedName>
        <fullName evidence="1">Uncharacterized protein</fullName>
    </submittedName>
</protein>
<name>A0A1A9RV93_9NEIS</name>
<reference evidence="2" key="1">
    <citation type="submission" date="2016-05" db="EMBL/GenBank/DDBJ databases">
        <title>Draft genome of Corynebacterium afermentans subsp. afermentans LCDC 88199T.</title>
        <authorList>
            <person name="Bernier A.-M."/>
            <person name="Bernard K."/>
        </authorList>
    </citation>
    <scope>NUCLEOTIDE SEQUENCE [LARGE SCALE GENOMIC DNA]</scope>
    <source>
        <strain evidence="2">NML02-A-017</strain>
    </source>
</reference>
<dbReference type="AlphaFoldDB" id="A0A1A9RV93"/>
<organism evidence="1 2">
    <name type="scientific">Eikenella longinqua</name>
    <dbReference type="NCBI Taxonomy" id="1795827"/>
    <lineage>
        <taxon>Bacteria</taxon>
        <taxon>Pseudomonadati</taxon>
        <taxon>Pseudomonadota</taxon>
        <taxon>Betaproteobacteria</taxon>
        <taxon>Neisseriales</taxon>
        <taxon>Neisseriaceae</taxon>
        <taxon>Eikenella</taxon>
    </lineage>
</organism>
<sequence length="208" mass="23523">MSGGRRAGYLKNGFQVACIDLRREKMRKFLAVSLVLACGLAQAAPAERAYRFADYPSPIYQGARHPVQLTQQWRDMRTRIREGYQSGKIGFAGSYVAVTWGCGTQCLNGALVDARSGKIYELTPLSTDHPLNACYRADGSMEPDIFHYQAGSRLFITENCHYADIAGREDVVTQFKTIYVYQWLEQQKRFELLSKTVQRSSVPAEARY</sequence>
<comment type="caution">
    <text evidence="1">The sequence shown here is derived from an EMBL/GenBank/DDBJ whole genome shotgun (WGS) entry which is preliminary data.</text>
</comment>
<dbReference type="EMBL" id="LXSL01000032">
    <property type="protein sequence ID" value="OAM26046.1"/>
    <property type="molecule type" value="Genomic_DNA"/>
</dbReference>
<proteinExistence type="predicted"/>
<accession>A0A1A9RV93</accession>
<gene>
    <name evidence="1" type="ORF">A7P95_10040</name>
</gene>
<evidence type="ECO:0000313" key="2">
    <source>
        <dbReference type="Proteomes" id="UP000077885"/>
    </source>
</evidence>
<evidence type="ECO:0000313" key="1">
    <source>
        <dbReference type="EMBL" id="OAM26046.1"/>
    </source>
</evidence>
<keyword evidence="2" id="KW-1185">Reference proteome</keyword>
<dbReference type="STRING" id="1795827.A7P95_10040"/>
<dbReference type="Proteomes" id="UP000077885">
    <property type="component" value="Unassembled WGS sequence"/>
</dbReference>